<evidence type="ECO:0000313" key="3">
    <source>
        <dbReference type="Proteomes" id="UP001238805"/>
    </source>
</evidence>
<proteinExistence type="predicted"/>
<evidence type="ECO:0000259" key="1">
    <source>
        <dbReference type="Pfam" id="PF18495"/>
    </source>
</evidence>
<dbReference type="InterPro" id="IPR043038">
    <property type="entry name" value="VbhA_sf"/>
</dbReference>
<dbReference type="Pfam" id="PF18495">
    <property type="entry name" value="VbhA"/>
    <property type="match status" value="1"/>
</dbReference>
<protein>
    <submittedName>
        <fullName evidence="2">Antitoxin VbhA family protein</fullName>
    </submittedName>
</protein>
<name>A0ABY8VKG4_9CORY</name>
<feature type="domain" description="Antitoxin VbhA" evidence="1">
    <location>
        <begin position="14"/>
        <end position="60"/>
    </location>
</feature>
<gene>
    <name evidence="2" type="ORF">QP029_08310</name>
</gene>
<dbReference type="InterPro" id="IPR033788">
    <property type="entry name" value="VbhA-like"/>
</dbReference>
<sequence length="64" mass="7004">MGITVTRPTTRTERQRRVSLALHNGAMEGVDVTPATRADAEEYIAGAITSDELVTRARARHGLR</sequence>
<organism evidence="2 3">
    <name type="scientific">Corynebacterium suedekumii</name>
    <dbReference type="NCBI Taxonomy" id="3049801"/>
    <lineage>
        <taxon>Bacteria</taxon>
        <taxon>Bacillati</taxon>
        <taxon>Actinomycetota</taxon>
        <taxon>Actinomycetes</taxon>
        <taxon>Mycobacteriales</taxon>
        <taxon>Corynebacteriaceae</taxon>
        <taxon>Corynebacterium</taxon>
    </lineage>
</organism>
<keyword evidence="3" id="KW-1185">Reference proteome</keyword>
<dbReference type="CDD" id="cd11586">
    <property type="entry name" value="VbhA_like"/>
    <property type="match status" value="1"/>
</dbReference>
<dbReference type="InterPro" id="IPR041535">
    <property type="entry name" value="VbhA"/>
</dbReference>
<dbReference type="EMBL" id="CP126970">
    <property type="protein sequence ID" value="WIM69280.1"/>
    <property type="molecule type" value="Genomic_DNA"/>
</dbReference>
<dbReference type="Gene3D" id="1.10.8.1050">
    <property type="entry name" value="Antitoxin VbhA-like"/>
    <property type="match status" value="1"/>
</dbReference>
<accession>A0ABY8VKG4</accession>
<evidence type="ECO:0000313" key="2">
    <source>
        <dbReference type="EMBL" id="WIM69280.1"/>
    </source>
</evidence>
<dbReference type="Proteomes" id="UP001238805">
    <property type="component" value="Chromosome"/>
</dbReference>
<dbReference type="RefSeq" id="WP_284873875.1">
    <property type="nucleotide sequence ID" value="NZ_CP126970.1"/>
</dbReference>
<reference evidence="2 3" key="1">
    <citation type="submission" date="2023-05" db="EMBL/GenBank/DDBJ databases">
        <title>Corynebacterium suedekumii sp. nov. and Corynebacterium breve sp. nov. isolated from raw cow's milk.</title>
        <authorList>
            <person name="Baer M.K."/>
            <person name="Mehl L."/>
            <person name="Hellmuth R."/>
            <person name="Marke G."/>
            <person name="Lipski A."/>
        </authorList>
    </citation>
    <scope>NUCLEOTIDE SEQUENCE [LARGE SCALE GENOMIC DNA]</scope>
    <source>
        <strain evidence="2 3">LM112</strain>
    </source>
</reference>